<keyword evidence="2" id="KW-1133">Transmembrane helix</keyword>
<dbReference type="EMBL" id="HBNR01081822">
    <property type="protein sequence ID" value="CAE4659002.1"/>
    <property type="molecule type" value="Transcribed_RNA"/>
</dbReference>
<gene>
    <name evidence="3" type="ORF">AMON00008_LOCUS58512</name>
</gene>
<name>A0A7S4SXA3_9DINO</name>
<evidence type="ECO:0000313" key="3">
    <source>
        <dbReference type="EMBL" id="CAE4659002.1"/>
    </source>
</evidence>
<feature type="compositionally biased region" description="Low complexity" evidence="1">
    <location>
        <begin position="69"/>
        <end position="82"/>
    </location>
</feature>
<organism evidence="3">
    <name type="scientific">Alexandrium monilatum</name>
    <dbReference type="NCBI Taxonomy" id="311494"/>
    <lineage>
        <taxon>Eukaryota</taxon>
        <taxon>Sar</taxon>
        <taxon>Alveolata</taxon>
        <taxon>Dinophyceae</taxon>
        <taxon>Gonyaulacales</taxon>
        <taxon>Pyrocystaceae</taxon>
        <taxon>Alexandrium</taxon>
    </lineage>
</organism>
<feature type="region of interest" description="Disordered" evidence="1">
    <location>
        <begin position="153"/>
        <end position="176"/>
    </location>
</feature>
<proteinExistence type="predicted"/>
<feature type="transmembrane region" description="Helical" evidence="2">
    <location>
        <begin position="15"/>
        <end position="32"/>
    </location>
</feature>
<accession>A0A7S4SXA3</accession>
<sequence>MRSRIAGCCAGRRPLLRTVVAMAVAVVGHHLLRRVVIQLFAAPNGILVGLAVPTQLSAGTYLARRAVSDDGFSPSASSSKKAGVGRDEKLKEQPPVSPLEEEEVGAPQGLPRIRDDDVGKKVGPAITALVLTLVVLAAVSVGVIGGLKQAAKDRQALGGPPPESAALITTRGSTRR</sequence>
<protein>
    <submittedName>
        <fullName evidence="3">Uncharacterized protein</fullName>
    </submittedName>
</protein>
<keyword evidence="2" id="KW-0472">Membrane</keyword>
<feature type="region of interest" description="Disordered" evidence="1">
    <location>
        <begin position="69"/>
        <end position="117"/>
    </location>
</feature>
<keyword evidence="2" id="KW-0812">Transmembrane</keyword>
<evidence type="ECO:0000256" key="2">
    <source>
        <dbReference type="SAM" id="Phobius"/>
    </source>
</evidence>
<evidence type="ECO:0000256" key="1">
    <source>
        <dbReference type="SAM" id="MobiDB-lite"/>
    </source>
</evidence>
<reference evidence="3" key="1">
    <citation type="submission" date="2021-01" db="EMBL/GenBank/DDBJ databases">
        <authorList>
            <person name="Corre E."/>
            <person name="Pelletier E."/>
            <person name="Niang G."/>
            <person name="Scheremetjew M."/>
            <person name="Finn R."/>
            <person name="Kale V."/>
            <person name="Holt S."/>
            <person name="Cochrane G."/>
            <person name="Meng A."/>
            <person name="Brown T."/>
            <person name="Cohen L."/>
        </authorList>
    </citation>
    <scope>NUCLEOTIDE SEQUENCE</scope>
    <source>
        <strain evidence="3">CCMP3105</strain>
    </source>
</reference>
<feature type="transmembrane region" description="Helical" evidence="2">
    <location>
        <begin position="125"/>
        <end position="147"/>
    </location>
</feature>
<dbReference type="AlphaFoldDB" id="A0A7S4SXA3"/>